<evidence type="ECO:0000259" key="1">
    <source>
        <dbReference type="Pfam" id="PF07944"/>
    </source>
</evidence>
<dbReference type="EMBL" id="FQUU01000001">
    <property type="protein sequence ID" value="SHE28606.1"/>
    <property type="molecule type" value="Genomic_DNA"/>
</dbReference>
<evidence type="ECO:0000259" key="2">
    <source>
        <dbReference type="Pfam" id="PF20736"/>
    </source>
</evidence>
<evidence type="ECO:0000313" key="4">
    <source>
        <dbReference type="Proteomes" id="UP000184048"/>
    </source>
</evidence>
<gene>
    <name evidence="3" type="ORF">SAMN02745131_00013</name>
</gene>
<dbReference type="PANTHER" id="PTHR31151">
    <property type="entry name" value="PROLINE-TRNA LIGASE (DUF1680)"/>
    <property type="match status" value="1"/>
</dbReference>
<dbReference type="Pfam" id="PF07944">
    <property type="entry name" value="Beta-AFase-like_GH127_cat"/>
    <property type="match status" value="1"/>
</dbReference>
<dbReference type="GO" id="GO:0005975">
    <property type="term" value="P:carbohydrate metabolic process"/>
    <property type="evidence" value="ECO:0007669"/>
    <property type="project" value="InterPro"/>
</dbReference>
<reference evidence="3 4" key="1">
    <citation type="submission" date="2016-11" db="EMBL/GenBank/DDBJ databases">
        <authorList>
            <person name="Jaros S."/>
            <person name="Januszkiewicz K."/>
            <person name="Wedrychowicz H."/>
        </authorList>
    </citation>
    <scope>NUCLEOTIDE SEQUENCE [LARGE SCALE GENOMIC DNA]</scope>
    <source>
        <strain evidence="3 4">DSM 18119</strain>
    </source>
</reference>
<dbReference type="STRING" id="1121884.SAMN02745131_00013"/>
<sequence length="670" mass="76894">MKKLFFLLPALMLAVITGYSKPPADSIKNLYLQNRYPLSSKPYMELPLGAIKPRGWLLNQLKTMKTGMAGQLDKLYPAVLGKRNGWLGGDGDVWERGPYWLDGLVPLAYILDDHELKEKAQTWIEWSLTHQMNDGYFGPIPPEKEPAPEPGLQRNRARDWWPKMVMLKVLQQYYNATHDKRVIDLMLKYAHYQLKTLPVTPLGYYSWWGAQRAGDNLLVVHWLYNLTGEKFLLDLANIIHKQSYDWTASFLYSDLLQSEYKFHGVNLAQGIKEPVIYYQQDHDQKYVDAVKKAFQNIRDFQGQAQGMYGADELTRGNDPVQGSELCSATELMYSLENMMAITADVSMMDHLEKIAYNALPTQIDDEYMNRQYYQQANQVMITRHNRNFVTAYDGTDQCFGLLTGYPCCTTNMHQGWPKFVQSLWFATEDNGLAALVFGASEVNAKVGDGTEIKFIEETSYPFNDEINFIYKAKKQVLFPLHLRIPSWCNQAIITINGEKWTESKGGQIIKINRKWKDGDKVSLTLPMQVTTSRWFNNSVAVDRGPLVYALKVEEDWKNVNGTDRYGSYKEVRPLSPWNFGLAQSSLKNIESGFQVSMKKNIGDQPWNLSNAPIEIKTKGKLIPEWKLYNETAGPLPYSNIEYLKNEPEIEITLIPYGCTTLRISQFPVVE</sequence>
<evidence type="ECO:0000313" key="3">
    <source>
        <dbReference type="EMBL" id="SHE28606.1"/>
    </source>
</evidence>
<dbReference type="InterPro" id="IPR049046">
    <property type="entry name" value="Beta-AFase-like_GH127_middle"/>
</dbReference>
<dbReference type="InterPro" id="IPR012878">
    <property type="entry name" value="Beta-AFase-like_GH127_cat"/>
</dbReference>
<protein>
    <submittedName>
        <fullName evidence="3">DUF1680 family protein</fullName>
    </submittedName>
</protein>
<dbReference type="Pfam" id="PF20736">
    <property type="entry name" value="Glyco_hydro127M"/>
    <property type="match status" value="1"/>
</dbReference>
<keyword evidence="4" id="KW-1185">Reference proteome</keyword>
<name>A0A1M4S8S5_9BACT</name>
<organism evidence="3 4">
    <name type="scientific">Flavisolibacter ginsengisoli DSM 18119</name>
    <dbReference type="NCBI Taxonomy" id="1121884"/>
    <lineage>
        <taxon>Bacteria</taxon>
        <taxon>Pseudomonadati</taxon>
        <taxon>Bacteroidota</taxon>
        <taxon>Chitinophagia</taxon>
        <taxon>Chitinophagales</taxon>
        <taxon>Chitinophagaceae</taxon>
        <taxon>Flavisolibacter</taxon>
    </lineage>
</organism>
<feature type="domain" description="Non-reducing end beta-L-arabinofuranosidase-like GH127 catalytic" evidence="1">
    <location>
        <begin position="89"/>
        <end position="419"/>
    </location>
</feature>
<accession>A0A1M4S8S5</accession>
<dbReference type="AlphaFoldDB" id="A0A1M4S8S5"/>
<dbReference type="SUPFAM" id="SSF48208">
    <property type="entry name" value="Six-hairpin glycosidases"/>
    <property type="match status" value="1"/>
</dbReference>
<dbReference type="PANTHER" id="PTHR31151:SF0">
    <property type="entry name" value="PROLINE-TRNA LIGASE (DUF1680)"/>
    <property type="match status" value="1"/>
</dbReference>
<dbReference type="InterPro" id="IPR008928">
    <property type="entry name" value="6-hairpin_glycosidase_sf"/>
</dbReference>
<proteinExistence type="predicted"/>
<dbReference type="OrthoDB" id="9757939at2"/>
<dbReference type="RefSeq" id="WP_072833206.1">
    <property type="nucleotide sequence ID" value="NZ_FQUU01000001.1"/>
</dbReference>
<dbReference type="Proteomes" id="UP000184048">
    <property type="component" value="Unassembled WGS sequence"/>
</dbReference>
<feature type="domain" description="Non-reducing end beta-L-arabinofuranosidase-like GH127 middle" evidence="2">
    <location>
        <begin position="434"/>
        <end position="527"/>
    </location>
</feature>